<dbReference type="OrthoDB" id="6019201at2759"/>
<comment type="caution">
    <text evidence="1">The sequence shown here is derived from an EMBL/GenBank/DDBJ whole genome shotgun (WGS) entry which is preliminary data.</text>
</comment>
<keyword evidence="2" id="KW-1185">Reference proteome</keyword>
<protein>
    <submittedName>
        <fullName evidence="1">Uncharacterized protein</fullName>
    </submittedName>
</protein>
<name>A0A1R2CQX3_9CILI</name>
<proteinExistence type="predicted"/>
<evidence type="ECO:0000313" key="2">
    <source>
        <dbReference type="Proteomes" id="UP000187209"/>
    </source>
</evidence>
<evidence type="ECO:0000313" key="1">
    <source>
        <dbReference type="EMBL" id="OMJ91397.1"/>
    </source>
</evidence>
<gene>
    <name evidence="1" type="ORF">SteCoe_6081</name>
</gene>
<reference evidence="1 2" key="1">
    <citation type="submission" date="2016-11" db="EMBL/GenBank/DDBJ databases">
        <title>The macronuclear genome of Stentor coeruleus: a giant cell with tiny introns.</title>
        <authorList>
            <person name="Slabodnick M."/>
            <person name="Ruby J.G."/>
            <person name="Reiff S.B."/>
            <person name="Swart E.C."/>
            <person name="Gosai S."/>
            <person name="Prabakaran S."/>
            <person name="Witkowska E."/>
            <person name="Larue G.E."/>
            <person name="Fisher S."/>
            <person name="Freeman R.M."/>
            <person name="Gunawardena J."/>
            <person name="Chu W."/>
            <person name="Stover N.A."/>
            <person name="Gregory B.D."/>
            <person name="Nowacki M."/>
            <person name="Derisi J."/>
            <person name="Roy S.W."/>
            <person name="Marshall W.F."/>
            <person name="Sood P."/>
        </authorList>
    </citation>
    <scope>NUCLEOTIDE SEQUENCE [LARGE SCALE GENOMIC DNA]</scope>
    <source>
        <strain evidence="1">WM001</strain>
    </source>
</reference>
<organism evidence="1 2">
    <name type="scientific">Stentor coeruleus</name>
    <dbReference type="NCBI Taxonomy" id="5963"/>
    <lineage>
        <taxon>Eukaryota</taxon>
        <taxon>Sar</taxon>
        <taxon>Alveolata</taxon>
        <taxon>Ciliophora</taxon>
        <taxon>Postciliodesmatophora</taxon>
        <taxon>Heterotrichea</taxon>
        <taxon>Heterotrichida</taxon>
        <taxon>Stentoridae</taxon>
        <taxon>Stentor</taxon>
    </lineage>
</organism>
<dbReference type="AlphaFoldDB" id="A0A1R2CQX3"/>
<dbReference type="EMBL" id="MPUH01000082">
    <property type="protein sequence ID" value="OMJ91397.1"/>
    <property type="molecule type" value="Genomic_DNA"/>
</dbReference>
<sequence length="205" mass="23692">MGCIEGRADTEEQLKEAEANLGFKDLPVDLINTTMRKYSFRSKINQAQLERINYQLKLSIVPPNFYVQAFLNSLRKSDGTFSLREFLVLGVLLGKGLSEEKASIMYQIFDEMLEDSIERNRLTGEVFKTISKISIEITPHLIKHNKEYITKLLEKQSMTIKSVINRFPENLIVCNEKDFIKYMCFIENGNLLTTSGWRAYSFTLP</sequence>
<dbReference type="Proteomes" id="UP000187209">
    <property type="component" value="Unassembled WGS sequence"/>
</dbReference>
<accession>A0A1R2CQX3</accession>